<feature type="compositionally biased region" description="Polar residues" evidence="2">
    <location>
        <begin position="85"/>
        <end position="101"/>
    </location>
</feature>
<accession>A0A1I8N7N8</accession>
<protein>
    <recommendedName>
        <fullName evidence="4">WASH complex subunit CCDC53</fullName>
    </recommendedName>
</protein>
<comment type="similarity">
    <text evidence="1">Belongs to the CCDC53 family.</text>
</comment>
<reference evidence="3" key="1">
    <citation type="submission" date="2020-05" db="UniProtKB">
        <authorList>
            <consortium name="EnsemblMetazoa"/>
        </authorList>
    </citation>
    <scope>IDENTIFICATION</scope>
    <source>
        <strain evidence="3">Aabys</strain>
    </source>
</reference>
<dbReference type="OrthoDB" id="268027at2759"/>
<dbReference type="VEuPathDB" id="VectorBase:MDOA012422"/>
<evidence type="ECO:0000313" key="3">
    <source>
        <dbReference type="EnsemblMetazoa" id="MDOA012422-PA"/>
    </source>
</evidence>
<feature type="region of interest" description="Disordered" evidence="2">
    <location>
        <begin position="82"/>
        <end position="128"/>
    </location>
</feature>
<dbReference type="AlphaFoldDB" id="A0A1I8N7N8"/>
<dbReference type="Pfam" id="PF10152">
    <property type="entry name" value="CCDC53"/>
    <property type="match status" value="1"/>
</dbReference>
<proteinExistence type="inferred from homology"/>
<dbReference type="RefSeq" id="XP_005191088.2">
    <property type="nucleotide sequence ID" value="XM_005191031.4"/>
</dbReference>
<dbReference type="STRING" id="7370.A0A1I8N7N8"/>
<dbReference type="eggNOG" id="KOG4496">
    <property type="taxonomic scope" value="Eukaryota"/>
</dbReference>
<dbReference type="InterPro" id="IPR019309">
    <property type="entry name" value="WASHC3"/>
</dbReference>
<dbReference type="VEuPathDB" id="VectorBase:MDOMA2_017422"/>
<dbReference type="GO" id="GO:0006887">
    <property type="term" value="P:exocytosis"/>
    <property type="evidence" value="ECO:0007669"/>
    <property type="project" value="TreeGrafter"/>
</dbReference>
<dbReference type="PANTHER" id="PTHR13015">
    <property type="entry name" value="PROTEIN AD-016-RELATED"/>
    <property type="match status" value="1"/>
</dbReference>
<dbReference type="PANTHER" id="PTHR13015:SF0">
    <property type="entry name" value="WASH COMPLEX SUBUNIT 3"/>
    <property type="match status" value="1"/>
</dbReference>
<gene>
    <name evidence="3" type="primary">101890282</name>
</gene>
<dbReference type="GO" id="GO:0071203">
    <property type="term" value="C:WASH complex"/>
    <property type="evidence" value="ECO:0007669"/>
    <property type="project" value="InterPro"/>
</dbReference>
<evidence type="ECO:0008006" key="4">
    <source>
        <dbReference type="Google" id="ProtNLM"/>
    </source>
</evidence>
<dbReference type="EnsemblMetazoa" id="MDOA012422-RA">
    <property type="protein sequence ID" value="MDOA012422-PA"/>
    <property type="gene ID" value="MDOA012422"/>
</dbReference>
<evidence type="ECO:0000256" key="1">
    <source>
        <dbReference type="ARBA" id="ARBA00006290"/>
    </source>
</evidence>
<dbReference type="KEGG" id="mde:101890282"/>
<name>A0A1I8N7N8_MUSDO</name>
<dbReference type="GO" id="GO:0030041">
    <property type="term" value="P:actin filament polymerization"/>
    <property type="evidence" value="ECO:0007669"/>
    <property type="project" value="TreeGrafter"/>
</dbReference>
<sequence>MDAAELLTQNVDKSQLPPLHQKRILAFVNHFLISSCSFLNEFSLQYETKFIEIERKLQKVEAALTILEAKLASIPDVENKEKVISDSNNEKTTVSSEQTNNDDSKKTESTNETKTDEQPTETSIPQGIPAAEHSVYKKFFKMLQVGVPLPAVQLKMQSEGLDPSILSNPQQILPFEATDES</sequence>
<evidence type="ECO:0000256" key="2">
    <source>
        <dbReference type="SAM" id="MobiDB-lite"/>
    </source>
</evidence>
<feature type="compositionally biased region" description="Basic and acidic residues" evidence="2">
    <location>
        <begin position="102"/>
        <end position="117"/>
    </location>
</feature>
<organism evidence="3">
    <name type="scientific">Musca domestica</name>
    <name type="common">House fly</name>
    <dbReference type="NCBI Taxonomy" id="7370"/>
    <lineage>
        <taxon>Eukaryota</taxon>
        <taxon>Metazoa</taxon>
        <taxon>Ecdysozoa</taxon>
        <taxon>Arthropoda</taxon>
        <taxon>Hexapoda</taxon>
        <taxon>Insecta</taxon>
        <taxon>Pterygota</taxon>
        <taxon>Neoptera</taxon>
        <taxon>Endopterygota</taxon>
        <taxon>Diptera</taxon>
        <taxon>Brachycera</taxon>
        <taxon>Muscomorpha</taxon>
        <taxon>Muscoidea</taxon>
        <taxon>Muscidae</taxon>
        <taxon>Musca</taxon>
    </lineage>
</organism>